<feature type="region of interest" description="Disordered" evidence="5">
    <location>
        <begin position="80"/>
        <end position="102"/>
    </location>
</feature>
<dbReference type="OrthoDB" id="6364780at2759"/>
<protein>
    <submittedName>
        <fullName evidence="8">Protein ITFG3</fullName>
    </submittedName>
</protein>
<dbReference type="InterPro" id="IPR055409">
    <property type="entry name" value="Beta-prop_FAM234A_B"/>
</dbReference>
<dbReference type="GO" id="GO:0016020">
    <property type="term" value="C:membrane"/>
    <property type="evidence" value="ECO:0007669"/>
    <property type="project" value="UniProtKB-SubCell"/>
</dbReference>
<keyword evidence="2 6" id="KW-0812">Transmembrane</keyword>
<evidence type="ECO:0000256" key="6">
    <source>
        <dbReference type="SAM" id="Phobius"/>
    </source>
</evidence>
<feature type="compositionally biased region" description="Polar residues" evidence="5">
    <location>
        <begin position="82"/>
        <end position="102"/>
    </location>
</feature>
<dbReference type="Pfam" id="PF23727">
    <property type="entry name" value="Beta-prop_FAM234A_B"/>
    <property type="match status" value="1"/>
</dbReference>
<dbReference type="AlphaFoldDB" id="A0A034V1F9"/>
<reference evidence="8" key="1">
    <citation type="journal article" date="2014" name="BMC Genomics">
        <title>Characterizing the developmental transcriptome of the oriental fruit fly, Bactrocera dorsalis (Diptera: Tephritidae) through comparative genomic analysis with Drosophila melanogaster utilizing modENCODE datasets.</title>
        <authorList>
            <person name="Geib S.M."/>
            <person name="Calla B."/>
            <person name="Hall B."/>
            <person name="Hou S."/>
            <person name="Manoukis N.C."/>
        </authorList>
    </citation>
    <scope>NUCLEOTIDE SEQUENCE</scope>
    <source>
        <strain evidence="8">Punador</strain>
    </source>
</reference>
<accession>A0A034V1F9</accession>
<evidence type="ECO:0000256" key="5">
    <source>
        <dbReference type="SAM" id="MobiDB-lite"/>
    </source>
</evidence>
<dbReference type="InterPro" id="IPR045232">
    <property type="entry name" value="FAM234"/>
</dbReference>
<evidence type="ECO:0000256" key="4">
    <source>
        <dbReference type="ARBA" id="ARBA00023136"/>
    </source>
</evidence>
<gene>
    <name evidence="8" type="primary">ITFG3</name>
</gene>
<evidence type="ECO:0000256" key="1">
    <source>
        <dbReference type="ARBA" id="ARBA00004167"/>
    </source>
</evidence>
<sequence length="768" mass="87463">MLHMEYPHQAIYAPLNQVITDSDEESEEEIHNSIKHSKQKIYQQQQVNQNGCIAKKEPPRSLALPQLQNDLNTTHLKRHDSLISSNTGNNSLNNQGLEPRPSSYTTNMQNTFRSVMMSDIGLNDQASSFSSFNSDYDERNHLDADNVAILGRGSSKDLSTQEPMTPARRCCFIFSLLLCVFAVFGFVWLVPCNKSCPAPVDQIRTHNWLNNYTNIELKGGVHVVGGLRSWENNLIFLYRGDDFFPTNNNAKRNGIISLIGSSGAVAWYDQMVDEPVAIDCTLIDVDQNGRSDCLVLDEFGELGAIDPISGKWYWHYKERSPHRVDALDFPVILPDLDGDGVLEILMVTSIPYELRTRNLVHKGELRAGNHRVEERNFLRILSGRNGKPMGDGFKVQDCDVLHKLQLESSQKITFNCWRNNTEAQRSKSLADLFALITNKSIATGQKLMPASKIAQHRHYGQRKETDAQRNIYSLSGRELIVENRGKCPDDCNVTFVLRETRGNKTTVLRNFTNPAMYGMVPAQWHFKNTKNEMSGFVMKFWNWNNPKDALRTPSKDEPAINLNNARNSAATANKKAKTHIGKENATKTTKQNHITSNKTKRQSDNDKLHNEELIHDFPTKAFSAFDHLIQKRHTYTLPLAEQNVTRLRRSSNSNLLLNNYKMHMITETVMLVIFTGADYRIENTSQSNIIQFCRNDHNEIVCQPDLNNQENSMLIADFDMDGSQELVSYSSTFTEHGDDPEDWNLVTYVRLLRLQAEMPVVYGEKLVE</sequence>
<feature type="domain" description="FAM234A/B beta-propeller" evidence="7">
    <location>
        <begin position="256"/>
        <end position="355"/>
    </location>
</feature>
<dbReference type="EMBL" id="GAKP01022613">
    <property type="protein sequence ID" value="JAC36339.1"/>
    <property type="molecule type" value="Transcribed_RNA"/>
</dbReference>
<dbReference type="PANTHER" id="PTHR21419:SF29">
    <property type="entry name" value="LD24894P"/>
    <property type="match status" value="1"/>
</dbReference>
<evidence type="ECO:0000313" key="8">
    <source>
        <dbReference type="EMBL" id="JAC36339.1"/>
    </source>
</evidence>
<evidence type="ECO:0000256" key="2">
    <source>
        <dbReference type="ARBA" id="ARBA00022692"/>
    </source>
</evidence>
<keyword evidence="4 6" id="KW-0472">Membrane</keyword>
<comment type="subcellular location">
    <subcellularLocation>
        <location evidence="1">Membrane</location>
        <topology evidence="1">Single-pass membrane protein</topology>
    </subcellularLocation>
</comment>
<organism evidence="8">
    <name type="scientific">Bactrocera dorsalis</name>
    <name type="common">Oriental fruit fly</name>
    <name type="synonym">Dacus dorsalis</name>
    <dbReference type="NCBI Taxonomy" id="27457"/>
    <lineage>
        <taxon>Eukaryota</taxon>
        <taxon>Metazoa</taxon>
        <taxon>Ecdysozoa</taxon>
        <taxon>Arthropoda</taxon>
        <taxon>Hexapoda</taxon>
        <taxon>Insecta</taxon>
        <taxon>Pterygota</taxon>
        <taxon>Neoptera</taxon>
        <taxon>Endopterygota</taxon>
        <taxon>Diptera</taxon>
        <taxon>Brachycera</taxon>
        <taxon>Muscomorpha</taxon>
        <taxon>Tephritoidea</taxon>
        <taxon>Tephritidae</taxon>
        <taxon>Bactrocera</taxon>
        <taxon>Bactrocera</taxon>
    </lineage>
</organism>
<feature type="region of interest" description="Disordered" evidence="5">
    <location>
        <begin position="569"/>
        <end position="606"/>
    </location>
</feature>
<evidence type="ECO:0000259" key="7">
    <source>
        <dbReference type="Pfam" id="PF23727"/>
    </source>
</evidence>
<proteinExistence type="predicted"/>
<feature type="transmembrane region" description="Helical" evidence="6">
    <location>
        <begin position="170"/>
        <end position="190"/>
    </location>
</feature>
<name>A0A034V1F9_BACDO</name>
<keyword evidence="3 6" id="KW-1133">Transmembrane helix</keyword>
<feature type="compositionally biased region" description="Polar residues" evidence="5">
    <location>
        <begin position="586"/>
        <end position="597"/>
    </location>
</feature>
<dbReference type="PANTHER" id="PTHR21419">
    <property type="match status" value="1"/>
</dbReference>
<evidence type="ECO:0000256" key="3">
    <source>
        <dbReference type="ARBA" id="ARBA00022989"/>
    </source>
</evidence>